<name>A0A7W7K4M1_9SPHN</name>
<sequence>MSAWLSAGMALAPVLGALIWAVSETSVVGFA</sequence>
<dbReference type="Proteomes" id="UP000575241">
    <property type="component" value="Unassembled WGS sequence"/>
</dbReference>
<evidence type="ECO:0000313" key="2">
    <source>
        <dbReference type="Proteomes" id="UP000575241"/>
    </source>
</evidence>
<accession>A0A7W7K4M1</accession>
<dbReference type="AlphaFoldDB" id="A0A7W7K4M1"/>
<proteinExistence type="predicted"/>
<protein>
    <submittedName>
        <fullName evidence="1">Uncharacterized protein</fullName>
    </submittedName>
</protein>
<reference evidence="1 2" key="1">
    <citation type="submission" date="2020-08" db="EMBL/GenBank/DDBJ databases">
        <title>Functional genomics of gut bacteria from endangered species of beetles.</title>
        <authorList>
            <person name="Carlos-Shanley C."/>
        </authorList>
    </citation>
    <scope>NUCLEOTIDE SEQUENCE [LARGE SCALE GENOMIC DNA]</scope>
    <source>
        <strain evidence="1 2">S00224</strain>
    </source>
</reference>
<dbReference type="EMBL" id="JACHLN010000004">
    <property type="protein sequence ID" value="MBB4840954.1"/>
    <property type="molecule type" value="Genomic_DNA"/>
</dbReference>
<organism evidence="1 2">
    <name type="scientific">Sphingomonas kyeonggiensis</name>
    <dbReference type="NCBI Taxonomy" id="1268553"/>
    <lineage>
        <taxon>Bacteria</taxon>
        <taxon>Pseudomonadati</taxon>
        <taxon>Pseudomonadota</taxon>
        <taxon>Alphaproteobacteria</taxon>
        <taxon>Sphingomonadales</taxon>
        <taxon>Sphingomonadaceae</taxon>
        <taxon>Sphingomonas</taxon>
    </lineage>
</organism>
<keyword evidence="2" id="KW-1185">Reference proteome</keyword>
<gene>
    <name evidence="1" type="ORF">HNP52_004051</name>
</gene>
<comment type="caution">
    <text evidence="1">The sequence shown here is derived from an EMBL/GenBank/DDBJ whole genome shotgun (WGS) entry which is preliminary data.</text>
</comment>
<evidence type="ECO:0000313" key="1">
    <source>
        <dbReference type="EMBL" id="MBB4840954.1"/>
    </source>
</evidence>